<feature type="transmembrane region" description="Helical" evidence="13">
    <location>
        <begin position="152"/>
        <end position="170"/>
    </location>
</feature>
<proteinExistence type="inferred from homology"/>
<evidence type="ECO:0000256" key="8">
    <source>
        <dbReference type="ARBA" id="ARBA00022982"/>
    </source>
</evidence>
<comment type="similarity">
    <text evidence="12">Belongs to the cytochrome b561 family.</text>
</comment>
<keyword evidence="5" id="KW-0349">Heme</keyword>
<evidence type="ECO:0000256" key="10">
    <source>
        <dbReference type="ARBA" id="ARBA00023004"/>
    </source>
</evidence>
<evidence type="ECO:0000259" key="14">
    <source>
        <dbReference type="Pfam" id="PF01292"/>
    </source>
</evidence>
<dbReference type="PANTHER" id="PTHR30529">
    <property type="entry name" value="CYTOCHROME B561"/>
    <property type="match status" value="1"/>
</dbReference>
<sequence length="187" mass="20559">MGVSTGSAQNRYSTGAMVFHWVIAIAVIANWRIAAVAEHASETDAAYWMGHHKALGISILALSILRLLWRLAHPVPAMPNSYATWEKMLARTVHFIFYVLLIGLPIGGWLGVSLFGGNVDMWGLFTLPGLPVGEARETGKAIIGLHKTGGEIFIYLIALHIIGALKHTFWNKDGTLFRMLPFGKPNR</sequence>
<feature type="transmembrane region" description="Helical" evidence="13">
    <location>
        <begin position="54"/>
        <end position="72"/>
    </location>
</feature>
<reference evidence="15 16" key="1">
    <citation type="submission" date="2019-12" db="EMBL/GenBank/DDBJ databases">
        <title>Genomic-based taxomic classification of the family Erythrobacteraceae.</title>
        <authorList>
            <person name="Xu L."/>
        </authorList>
    </citation>
    <scope>NUCLEOTIDE SEQUENCE [LARGE SCALE GENOMIC DNA]</scope>
    <source>
        <strain evidence="15 16">KCTC 52259</strain>
    </source>
</reference>
<evidence type="ECO:0000256" key="9">
    <source>
        <dbReference type="ARBA" id="ARBA00022989"/>
    </source>
</evidence>
<evidence type="ECO:0000256" key="4">
    <source>
        <dbReference type="ARBA" id="ARBA00022475"/>
    </source>
</evidence>
<organism evidence="15 16">
    <name type="scientific">Allopontixanthobacter confluentis</name>
    <dbReference type="NCBI Taxonomy" id="1849021"/>
    <lineage>
        <taxon>Bacteria</taxon>
        <taxon>Pseudomonadati</taxon>
        <taxon>Pseudomonadota</taxon>
        <taxon>Alphaproteobacteria</taxon>
        <taxon>Sphingomonadales</taxon>
        <taxon>Erythrobacteraceae</taxon>
        <taxon>Allopontixanthobacter</taxon>
    </lineage>
</organism>
<dbReference type="EMBL" id="WTYU01000001">
    <property type="protein sequence ID" value="MXP13754.1"/>
    <property type="molecule type" value="Genomic_DNA"/>
</dbReference>
<dbReference type="InterPro" id="IPR011577">
    <property type="entry name" value="Cyt_b561_bac/Ni-Hgenase"/>
</dbReference>
<dbReference type="GO" id="GO:0009055">
    <property type="term" value="F:electron transfer activity"/>
    <property type="evidence" value="ECO:0007669"/>
    <property type="project" value="InterPro"/>
</dbReference>
<evidence type="ECO:0000256" key="6">
    <source>
        <dbReference type="ARBA" id="ARBA00022692"/>
    </source>
</evidence>
<evidence type="ECO:0000256" key="13">
    <source>
        <dbReference type="SAM" id="Phobius"/>
    </source>
</evidence>
<keyword evidence="7" id="KW-0479">Metal-binding</keyword>
<feature type="transmembrane region" description="Helical" evidence="13">
    <location>
        <begin position="93"/>
        <end position="115"/>
    </location>
</feature>
<comment type="subcellular location">
    <subcellularLocation>
        <location evidence="2">Cell membrane</location>
        <topology evidence="2">Multi-pass membrane protein</topology>
    </subcellularLocation>
</comment>
<dbReference type="GO" id="GO:0005886">
    <property type="term" value="C:plasma membrane"/>
    <property type="evidence" value="ECO:0007669"/>
    <property type="project" value="UniProtKB-SubCell"/>
</dbReference>
<evidence type="ECO:0000313" key="15">
    <source>
        <dbReference type="EMBL" id="MXP13754.1"/>
    </source>
</evidence>
<feature type="domain" description="Cytochrome b561 bacterial/Ni-hydrogenase" evidence="14">
    <location>
        <begin position="11"/>
        <end position="181"/>
    </location>
</feature>
<comment type="cofactor">
    <cofactor evidence="1">
        <name>heme b</name>
        <dbReference type="ChEBI" id="CHEBI:60344"/>
    </cofactor>
</comment>
<dbReference type="OrthoDB" id="1247465at2"/>
<dbReference type="InterPro" id="IPR016174">
    <property type="entry name" value="Di-haem_cyt_TM"/>
</dbReference>
<dbReference type="GO" id="GO:0046872">
    <property type="term" value="F:metal ion binding"/>
    <property type="evidence" value="ECO:0007669"/>
    <property type="project" value="UniProtKB-KW"/>
</dbReference>
<dbReference type="GO" id="GO:0022904">
    <property type="term" value="P:respiratory electron transport chain"/>
    <property type="evidence" value="ECO:0007669"/>
    <property type="project" value="InterPro"/>
</dbReference>
<evidence type="ECO:0000256" key="7">
    <source>
        <dbReference type="ARBA" id="ARBA00022723"/>
    </source>
</evidence>
<feature type="transmembrane region" description="Helical" evidence="13">
    <location>
        <begin position="12"/>
        <end position="34"/>
    </location>
</feature>
<evidence type="ECO:0000256" key="1">
    <source>
        <dbReference type="ARBA" id="ARBA00001970"/>
    </source>
</evidence>
<dbReference type="Pfam" id="PF01292">
    <property type="entry name" value="Ni_hydr_CYTB"/>
    <property type="match status" value="1"/>
</dbReference>
<keyword evidence="16" id="KW-1185">Reference proteome</keyword>
<evidence type="ECO:0000256" key="12">
    <source>
        <dbReference type="ARBA" id="ARBA00037975"/>
    </source>
</evidence>
<evidence type="ECO:0000256" key="2">
    <source>
        <dbReference type="ARBA" id="ARBA00004651"/>
    </source>
</evidence>
<evidence type="ECO:0000256" key="11">
    <source>
        <dbReference type="ARBA" id="ARBA00023136"/>
    </source>
</evidence>
<protein>
    <submittedName>
        <fullName evidence="15">Cytochrome b</fullName>
    </submittedName>
</protein>
<keyword evidence="4" id="KW-1003">Cell membrane</keyword>
<keyword evidence="11 13" id="KW-0472">Membrane</keyword>
<keyword evidence="8" id="KW-0249">Electron transport</keyword>
<keyword evidence="9 13" id="KW-1133">Transmembrane helix</keyword>
<dbReference type="InterPro" id="IPR052168">
    <property type="entry name" value="Cytochrome_b561_oxidase"/>
</dbReference>
<evidence type="ECO:0000256" key="3">
    <source>
        <dbReference type="ARBA" id="ARBA00022448"/>
    </source>
</evidence>
<dbReference type="PANTHER" id="PTHR30529:SF1">
    <property type="entry name" value="CYTOCHROME B561 HOMOLOG 2"/>
    <property type="match status" value="1"/>
</dbReference>
<comment type="caution">
    <text evidence="15">The sequence shown here is derived from an EMBL/GenBank/DDBJ whole genome shotgun (WGS) entry which is preliminary data.</text>
</comment>
<dbReference type="AlphaFoldDB" id="A0A6L7GEV8"/>
<dbReference type="Proteomes" id="UP000473531">
    <property type="component" value="Unassembled WGS sequence"/>
</dbReference>
<dbReference type="GO" id="GO:0020037">
    <property type="term" value="F:heme binding"/>
    <property type="evidence" value="ECO:0007669"/>
    <property type="project" value="TreeGrafter"/>
</dbReference>
<dbReference type="SUPFAM" id="SSF81342">
    <property type="entry name" value="Transmembrane di-heme cytochromes"/>
    <property type="match status" value="1"/>
</dbReference>
<evidence type="ECO:0000256" key="5">
    <source>
        <dbReference type="ARBA" id="ARBA00022617"/>
    </source>
</evidence>
<keyword evidence="10" id="KW-0408">Iron</keyword>
<evidence type="ECO:0000313" key="16">
    <source>
        <dbReference type="Proteomes" id="UP000473531"/>
    </source>
</evidence>
<keyword evidence="6 13" id="KW-0812">Transmembrane</keyword>
<name>A0A6L7GEV8_9SPHN</name>
<gene>
    <name evidence="15" type="ORF">GRI44_03160</name>
</gene>
<accession>A0A6L7GEV8</accession>
<keyword evidence="3" id="KW-0813">Transport</keyword>